<dbReference type="AlphaFoldDB" id="A0A915Q4R5"/>
<dbReference type="PANTHER" id="PTHR10686:SF20">
    <property type="entry name" value="FOLATE TRANSPORTER 1"/>
    <property type="match status" value="1"/>
</dbReference>
<dbReference type="Proteomes" id="UP000887581">
    <property type="component" value="Unplaced"/>
</dbReference>
<dbReference type="InterPro" id="IPR036259">
    <property type="entry name" value="MFS_trans_sf"/>
</dbReference>
<protein>
    <submittedName>
        <fullName evidence="3">Uncharacterized protein</fullName>
    </submittedName>
</protein>
<proteinExistence type="inferred from homology"/>
<dbReference type="PANTHER" id="PTHR10686">
    <property type="entry name" value="FOLATE TRANSPORTER"/>
    <property type="match status" value="1"/>
</dbReference>
<organism evidence="2 3">
    <name type="scientific">Setaria digitata</name>
    <dbReference type="NCBI Taxonomy" id="48799"/>
    <lineage>
        <taxon>Eukaryota</taxon>
        <taxon>Metazoa</taxon>
        <taxon>Ecdysozoa</taxon>
        <taxon>Nematoda</taxon>
        <taxon>Chromadorea</taxon>
        <taxon>Rhabditida</taxon>
        <taxon>Spirurina</taxon>
        <taxon>Spiruromorpha</taxon>
        <taxon>Filarioidea</taxon>
        <taxon>Setariidae</taxon>
        <taxon>Setaria</taxon>
    </lineage>
</organism>
<dbReference type="InterPro" id="IPR002666">
    <property type="entry name" value="Folate_carrier"/>
</dbReference>
<dbReference type="SUPFAM" id="SSF103473">
    <property type="entry name" value="MFS general substrate transporter"/>
    <property type="match status" value="1"/>
</dbReference>
<evidence type="ECO:0000313" key="3">
    <source>
        <dbReference type="WBParaSite" id="sdigi.contig749.g9668.t1"/>
    </source>
</evidence>
<keyword evidence="2" id="KW-1185">Reference proteome</keyword>
<evidence type="ECO:0000256" key="1">
    <source>
        <dbReference type="ARBA" id="ARBA00005773"/>
    </source>
</evidence>
<accession>A0A915Q4R5</accession>
<dbReference type="GO" id="GO:0005886">
    <property type="term" value="C:plasma membrane"/>
    <property type="evidence" value="ECO:0007669"/>
    <property type="project" value="TreeGrafter"/>
</dbReference>
<comment type="similarity">
    <text evidence="1">Belongs to the reduced folate carrier (RFC) transporter (TC 2.A.48) family.</text>
</comment>
<evidence type="ECO:0000313" key="2">
    <source>
        <dbReference type="Proteomes" id="UP000887581"/>
    </source>
</evidence>
<dbReference type="GO" id="GO:0090482">
    <property type="term" value="F:vitamin transmembrane transporter activity"/>
    <property type="evidence" value="ECO:0007669"/>
    <property type="project" value="InterPro"/>
</dbReference>
<dbReference type="Gene3D" id="1.20.1250.20">
    <property type="entry name" value="MFS general substrate transporter like domains"/>
    <property type="match status" value="1"/>
</dbReference>
<dbReference type="WBParaSite" id="sdigi.contig749.g9668.t1">
    <property type="protein sequence ID" value="sdigi.contig749.g9668.t1"/>
    <property type="gene ID" value="sdigi.contig749.g9668"/>
</dbReference>
<name>A0A915Q4R5_9BILA</name>
<reference evidence="3" key="1">
    <citation type="submission" date="2022-11" db="UniProtKB">
        <authorList>
            <consortium name="WormBaseParasite"/>
        </authorList>
    </citation>
    <scope>IDENTIFICATION</scope>
</reference>
<dbReference type="Pfam" id="PF01770">
    <property type="entry name" value="Folate_carrier"/>
    <property type="match status" value="2"/>
</dbReference>
<sequence>MIRKFRPATPFLTPFLVSSYKNFTDIQLYSQIYPLWTYSYVIALSCFFDKTIITADHYDLTVTNAYGYDHTIPVFILADILRHKPIIVLEGLSYCASYAIVLWCNKIWHMQLMEIIFGLSTASEIAYVSYTYAVVEQKHFKRITSYVRAATLFGKFLAYGSGQLLISMDVVCYLELHKISLGTGCVTLIMACMLPSLSSRMITNKSLRKIDHLDQTYEIHSIERVSLNALPETVDHGLKAYLQDSWKHLMILKRKRTILKWCLWWSLAGCGTYQVQNYVQNLWTLLQQNDKAYNGITECAATLMGHFALMIN</sequence>